<keyword evidence="3" id="KW-1185">Reference proteome</keyword>
<evidence type="ECO:0000313" key="2">
    <source>
        <dbReference type="EMBL" id="WVZ12447.1"/>
    </source>
</evidence>
<reference evidence="2 3" key="1">
    <citation type="journal article" date="2023" name="Life. Sci Alliance">
        <title>Evolutionary insights into 3D genome organization and epigenetic landscape of Vigna mungo.</title>
        <authorList>
            <person name="Junaid A."/>
            <person name="Singh B."/>
            <person name="Bhatia S."/>
        </authorList>
    </citation>
    <scope>NUCLEOTIDE SEQUENCE [LARGE SCALE GENOMIC DNA]</scope>
    <source>
        <strain evidence="2">Urdbean</strain>
    </source>
</reference>
<evidence type="ECO:0000313" key="3">
    <source>
        <dbReference type="Proteomes" id="UP001374535"/>
    </source>
</evidence>
<proteinExistence type="predicted"/>
<name>A0AAQ3NNM0_VIGMU</name>
<organism evidence="2 3">
    <name type="scientific">Vigna mungo</name>
    <name type="common">Black gram</name>
    <name type="synonym">Phaseolus mungo</name>
    <dbReference type="NCBI Taxonomy" id="3915"/>
    <lineage>
        <taxon>Eukaryota</taxon>
        <taxon>Viridiplantae</taxon>
        <taxon>Streptophyta</taxon>
        <taxon>Embryophyta</taxon>
        <taxon>Tracheophyta</taxon>
        <taxon>Spermatophyta</taxon>
        <taxon>Magnoliopsida</taxon>
        <taxon>eudicotyledons</taxon>
        <taxon>Gunneridae</taxon>
        <taxon>Pentapetalae</taxon>
        <taxon>rosids</taxon>
        <taxon>fabids</taxon>
        <taxon>Fabales</taxon>
        <taxon>Fabaceae</taxon>
        <taxon>Papilionoideae</taxon>
        <taxon>50 kb inversion clade</taxon>
        <taxon>NPAAA clade</taxon>
        <taxon>indigoferoid/millettioid clade</taxon>
        <taxon>Phaseoleae</taxon>
        <taxon>Vigna</taxon>
    </lineage>
</organism>
<dbReference type="Proteomes" id="UP001374535">
    <property type="component" value="Chromosome 5"/>
</dbReference>
<feature type="region of interest" description="Disordered" evidence="1">
    <location>
        <begin position="60"/>
        <end position="98"/>
    </location>
</feature>
<gene>
    <name evidence="2" type="ORF">V8G54_016977</name>
</gene>
<feature type="compositionally biased region" description="Basic and acidic residues" evidence="1">
    <location>
        <begin position="66"/>
        <end position="98"/>
    </location>
</feature>
<sequence>MLDNDDILLSLLPSLFSFVSQTLISQNLVQFECMAQLNAKLEGFKGERNKERKRCASFGGRKGCRRRDWEGEERDPQAEAPARVRESGYGFDEGREFGEENGTHAEEIAICEAINGLDSERELKFASTEKD</sequence>
<dbReference type="EMBL" id="CP144696">
    <property type="protein sequence ID" value="WVZ12447.1"/>
    <property type="molecule type" value="Genomic_DNA"/>
</dbReference>
<accession>A0AAQ3NNM0</accession>
<protein>
    <submittedName>
        <fullName evidence="2">Uncharacterized protein</fullName>
    </submittedName>
</protein>
<evidence type="ECO:0000256" key="1">
    <source>
        <dbReference type="SAM" id="MobiDB-lite"/>
    </source>
</evidence>
<dbReference type="AlphaFoldDB" id="A0AAQ3NNM0"/>